<sequence length="61" mass="6538">MAFNLGSAIGAYFGGMMIVLGFSWRYVTLPAAILSFSAMSALLIYGHLRARRAQANARALA</sequence>
<protein>
    <submittedName>
        <fullName evidence="2">Major facilitator superfamily protein</fullName>
    </submittedName>
</protein>
<organism evidence="2 3">
    <name type="scientific">Enterobacter asburiae</name>
    <dbReference type="NCBI Taxonomy" id="61645"/>
    <lineage>
        <taxon>Bacteria</taxon>
        <taxon>Pseudomonadati</taxon>
        <taxon>Pseudomonadota</taxon>
        <taxon>Gammaproteobacteria</taxon>
        <taxon>Enterobacterales</taxon>
        <taxon>Enterobacteriaceae</taxon>
        <taxon>Enterobacter</taxon>
        <taxon>Enterobacter cloacae complex</taxon>
    </lineage>
</organism>
<reference evidence="2 3" key="1">
    <citation type="submission" date="2018-06" db="EMBL/GenBank/DDBJ databases">
        <authorList>
            <consortium name="Pathogen Informatics"/>
            <person name="Doyle S."/>
        </authorList>
    </citation>
    <scope>NUCLEOTIDE SEQUENCE [LARGE SCALE GENOMIC DNA]</scope>
    <source>
        <strain evidence="2 3">NCTC12123</strain>
    </source>
</reference>
<dbReference type="EMBL" id="UFYI01000007">
    <property type="protein sequence ID" value="STD20649.1"/>
    <property type="molecule type" value="Genomic_DNA"/>
</dbReference>
<dbReference type="AlphaFoldDB" id="A0A376FBN2"/>
<gene>
    <name evidence="2" type="primary">araJ_1</name>
    <name evidence="2" type="ORF">NCTC12123_02161</name>
</gene>
<name>A0A376FBN2_ENTAS</name>
<keyword evidence="1" id="KW-0812">Transmembrane</keyword>
<keyword evidence="1" id="KW-1133">Transmembrane helix</keyword>
<dbReference type="Proteomes" id="UP000255163">
    <property type="component" value="Unassembled WGS sequence"/>
</dbReference>
<evidence type="ECO:0000256" key="1">
    <source>
        <dbReference type="SAM" id="Phobius"/>
    </source>
</evidence>
<evidence type="ECO:0000313" key="3">
    <source>
        <dbReference type="Proteomes" id="UP000255163"/>
    </source>
</evidence>
<accession>A0A376FBN2</accession>
<evidence type="ECO:0000313" key="2">
    <source>
        <dbReference type="EMBL" id="STD20649.1"/>
    </source>
</evidence>
<feature type="transmembrane region" description="Helical" evidence="1">
    <location>
        <begin position="30"/>
        <end position="48"/>
    </location>
</feature>
<proteinExistence type="predicted"/>
<keyword evidence="1" id="KW-0472">Membrane</keyword>
<feature type="transmembrane region" description="Helical" evidence="1">
    <location>
        <begin position="5"/>
        <end position="24"/>
    </location>
</feature>